<evidence type="ECO:0000256" key="4">
    <source>
        <dbReference type="ARBA" id="ARBA00023204"/>
    </source>
</evidence>
<dbReference type="InterPro" id="IPR052287">
    <property type="entry name" value="NHEJ_factor"/>
</dbReference>
<feature type="region of interest" description="Disordered" evidence="9">
    <location>
        <begin position="1091"/>
        <end position="1200"/>
    </location>
</feature>
<evidence type="ECO:0000256" key="5">
    <source>
        <dbReference type="ARBA" id="ARBA00023242"/>
    </source>
</evidence>
<feature type="compositionally biased region" description="Basic and acidic residues" evidence="9">
    <location>
        <begin position="272"/>
        <end position="283"/>
    </location>
</feature>
<evidence type="ECO:0000256" key="3">
    <source>
        <dbReference type="ARBA" id="ARBA00023125"/>
    </source>
</evidence>
<keyword evidence="4" id="KW-0234">DNA repair</keyword>
<evidence type="ECO:0000256" key="9">
    <source>
        <dbReference type="SAM" id="MobiDB-lite"/>
    </source>
</evidence>
<dbReference type="EMBL" id="LFZO01000313">
    <property type="protein sequence ID" value="KXT09698.1"/>
    <property type="molecule type" value="Genomic_DNA"/>
</dbReference>
<feature type="compositionally biased region" description="Basic residues" evidence="9">
    <location>
        <begin position="922"/>
        <end position="939"/>
    </location>
</feature>
<proteinExistence type="inferred from homology"/>
<feature type="compositionally biased region" description="Basic and acidic residues" evidence="9">
    <location>
        <begin position="718"/>
        <end position="739"/>
    </location>
</feature>
<feature type="region of interest" description="Disordered" evidence="9">
    <location>
        <begin position="1731"/>
        <end position="1756"/>
    </location>
</feature>
<feature type="region of interest" description="Disordered" evidence="9">
    <location>
        <begin position="876"/>
        <end position="895"/>
    </location>
</feature>
<dbReference type="InterPro" id="IPR038051">
    <property type="entry name" value="XRCC4-like_N_sf"/>
</dbReference>
<feature type="compositionally biased region" description="Basic and acidic residues" evidence="9">
    <location>
        <begin position="573"/>
        <end position="599"/>
    </location>
</feature>
<dbReference type="InterPro" id="IPR053829">
    <property type="entry name" value="XLF-like_CC"/>
</dbReference>
<dbReference type="PANTHER" id="PTHR32235">
    <property type="entry name" value="NON-HOMOLOGOUS END-JOINING FACTOR 1"/>
    <property type="match status" value="1"/>
</dbReference>
<keyword evidence="8" id="KW-0175">Coiled coil</keyword>
<feature type="region of interest" description="Disordered" evidence="9">
    <location>
        <begin position="1031"/>
        <end position="1060"/>
    </location>
</feature>
<dbReference type="Pfam" id="PF09302">
    <property type="entry name" value="XLF"/>
    <property type="match status" value="1"/>
</dbReference>
<evidence type="ECO:0000256" key="6">
    <source>
        <dbReference type="ARBA" id="ARBA00025747"/>
    </source>
</evidence>
<evidence type="ECO:0000259" key="11">
    <source>
        <dbReference type="Pfam" id="PF21928"/>
    </source>
</evidence>
<feature type="region of interest" description="Disordered" evidence="9">
    <location>
        <begin position="238"/>
        <end position="317"/>
    </location>
</feature>
<dbReference type="Gene3D" id="2.170.210.10">
    <property type="entry name" value="DNA double-strand break repair and VJ recombination XRCC4, N-terminal"/>
    <property type="match status" value="1"/>
</dbReference>
<evidence type="ECO:0000259" key="10">
    <source>
        <dbReference type="Pfam" id="PF09302"/>
    </source>
</evidence>
<comment type="caution">
    <text evidence="12">The sequence shown here is derived from an EMBL/GenBank/DDBJ whole genome shotgun (WGS) entry which is preliminary data.</text>
</comment>
<dbReference type="Pfam" id="PF21928">
    <property type="entry name" value="XLF_CC"/>
    <property type="match status" value="1"/>
</dbReference>
<feature type="compositionally biased region" description="Low complexity" evidence="9">
    <location>
        <begin position="746"/>
        <end position="759"/>
    </location>
</feature>
<feature type="region of interest" description="Disordered" evidence="9">
    <location>
        <begin position="330"/>
        <end position="624"/>
    </location>
</feature>
<comment type="subcellular location">
    <subcellularLocation>
        <location evidence="1">Nucleus</location>
    </subcellularLocation>
</comment>
<keyword evidence="5" id="KW-0539">Nucleus</keyword>
<keyword evidence="2" id="KW-0227">DNA damage</keyword>
<accession>A0A139I4P2</accession>
<feature type="compositionally biased region" description="Basic and acidic residues" evidence="9">
    <location>
        <begin position="882"/>
        <end position="895"/>
    </location>
</feature>
<evidence type="ECO:0000256" key="2">
    <source>
        <dbReference type="ARBA" id="ARBA00022763"/>
    </source>
</evidence>
<feature type="region of interest" description="Disordered" evidence="9">
    <location>
        <begin position="922"/>
        <end position="945"/>
    </location>
</feature>
<evidence type="ECO:0000256" key="8">
    <source>
        <dbReference type="SAM" id="Coils"/>
    </source>
</evidence>
<dbReference type="CDD" id="cd22285">
    <property type="entry name" value="HD_XLF_N"/>
    <property type="match status" value="1"/>
</dbReference>
<evidence type="ECO:0000256" key="1">
    <source>
        <dbReference type="ARBA" id="ARBA00004123"/>
    </source>
</evidence>
<organism evidence="12 13">
    <name type="scientific">Pseudocercospora musae</name>
    <dbReference type="NCBI Taxonomy" id="113226"/>
    <lineage>
        <taxon>Eukaryota</taxon>
        <taxon>Fungi</taxon>
        <taxon>Dikarya</taxon>
        <taxon>Ascomycota</taxon>
        <taxon>Pezizomycotina</taxon>
        <taxon>Dothideomycetes</taxon>
        <taxon>Dothideomycetidae</taxon>
        <taxon>Mycosphaerellales</taxon>
        <taxon>Mycosphaerellaceae</taxon>
        <taxon>Pseudocercospora</taxon>
    </lineage>
</organism>
<feature type="compositionally biased region" description="Basic and acidic residues" evidence="9">
    <location>
        <begin position="1133"/>
        <end position="1153"/>
    </location>
</feature>
<keyword evidence="13" id="KW-1185">Reference proteome</keyword>
<feature type="coiled-coil region" evidence="8">
    <location>
        <begin position="1002"/>
        <end position="1029"/>
    </location>
</feature>
<dbReference type="GO" id="GO:0045027">
    <property type="term" value="F:DNA end binding"/>
    <property type="evidence" value="ECO:0007669"/>
    <property type="project" value="TreeGrafter"/>
</dbReference>
<evidence type="ECO:0000256" key="7">
    <source>
        <dbReference type="ARBA" id="ARBA00044529"/>
    </source>
</evidence>
<feature type="compositionally biased region" description="Polar residues" evidence="9">
    <location>
        <begin position="375"/>
        <end position="392"/>
    </location>
</feature>
<feature type="domain" description="XLF-like coiled-coil region" evidence="11">
    <location>
        <begin position="129"/>
        <end position="180"/>
    </location>
</feature>
<feature type="compositionally biased region" description="Polar residues" evidence="9">
    <location>
        <begin position="1154"/>
        <end position="1166"/>
    </location>
</feature>
<feature type="coiled-coil region" evidence="8">
    <location>
        <begin position="950"/>
        <end position="977"/>
    </location>
</feature>
<dbReference type="GO" id="GO:0006303">
    <property type="term" value="P:double-strand break repair via nonhomologous end joining"/>
    <property type="evidence" value="ECO:0007669"/>
    <property type="project" value="TreeGrafter"/>
</dbReference>
<evidence type="ECO:0000313" key="12">
    <source>
        <dbReference type="EMBL" id="KXT09698.1"/>
    </source>
</evidence>
<dbReference type="GO" id="GO:0032807">
    <property type="term" value="C:DNA ligase IV complex"/>
    <property type="evidence" value="ECO:0007669"/>
    <property type="project" value="TreeGrafter"/>
</dbReference>
<feature type="region of interest" description="Disordered" evidence="9">
    <location>
        <begin position="1384"/>
        <end position="1405"/>
    </location>
</feature>
<comment type="similarity">
    <text evidence="6">Belongs to the XRCC4-XLF family. XLF subfamily.</text>
</comment>
<protein>
    <recommendedName>
        <fullName evidence="7">Non-homologous end-joining factor 1</fullName>
    </recommendedName>
</protein>
<feature type="compositionally biased region" description="Acidic residues" evidence="9">
    <location>
        <begin position="421"/>
        <end position="433"/>
    </location>
</feature>
<dbReference type="InterPro" id="IPR015381">
    <property type="entry name" value="XLF-like_N"/>
</dbReference>
<feature type="domain" description="XLF-like N-terminal" evidence="10">
    <location>
        <begin position="6"/>
        <end position="122"/>
    </location>
</feature>
<dbReference type="STRING" id="113226.A0A139I4P2"/>
<evidence type="ECO:0000313" key="13">
    <source>
        <dbReference type="Proteomes" id="UP000073492"/>
    </source>
</evidence>
<feature type="compositionally biased region" description="Low complexity" evidence="9">
    <location>
        <begin position="766"/>
        <end position="775"/>
    </location>
</feature>
<dbReference type="PANTHER" id="PTHR32235:SF1">
    <property type="entry name" value="NON-HOMOLOGOUS END-JOINING FACTOR 1"/>
    <property type="match status" value="1"/>
</dbReference>
<reference evidence="12 13" key="1">
    <citation type="submission" date="2015-07" db="EMBL/GenBank/DDBJ databases">
        <title>Comparative genomics of the Sigatoka disease complex on banana suggests a link between parallel evolutionary changes in Pseudocercospora fijiensis and Pseudocercospora eumusae and increased virulence on the banana host.</title>
        <authorList>
            <person name="Chang T.-C."/>
            <person name="Salvucci A."/>
            <person name="Crous P.W."/>
            <person name="Stergiopoulos I."/>
        </authorList>
    </citation>
    <scope>NUCLEOTIDE SEQUENCE [LARGE SCALE GENOMIC DNA]</scope>
    <source>
        <strain evidence="12 13">CBS 116634</strain>
    </source>
</reference>
<dbReference type="Proteomes" id="UP000073492">
    <property type="component" value="Unassembled WGS sequence"/>
</dbReference>
<feature type="region of interest" description="Disordered" evidence="9">
    <location>
        <begin position="705"/>
        <end position="780"/>
    </location>
</feature>
<gene>
    <name evidence="12" type="ORF">AC579_8947</name>
</gene>
<name>A0A139I4P2_9PEZI</name>
<sequence length="1830" mass="199161">MVVDRPWKALRLPESYPQLWLKARLDSRHAAIELTDLNRIWGMQMSKAELVRDARDQSCSIDPGEDSEQYDQFLSKVESALNGKKRTTLNFTPGDAQDWISLDVSAPLPGSLPTFRWRIELQPRNEPDSTAVESQLLTPFLLYTSHLRLQMQQLVEELGHKDRVIAKITDKLETTGNDLTQIFPGVSNVRTHRKTSQRSQLASHIRGLADFDEKAWRDQTTNSESTDLSADEIGQILAELPRPGPTSERKDNPGAWYRDGEVTEPIGKAHTKAKDPIDGDSAKRGGTQKGKPKFPPDISTQHGGADEKEEEEEIHFQCQATPPKHLIQIAEASVAHEHQLEAESDGVETYAMDNADLSTADEDDLDAPFHRSSRHNTASQLALQSTQALSHRSQAEHPSAKTPSKQKLGTIGGKRAKTPEPEPEAETDDDSEECVAAIRSRASRGALRGAFKSRSKSATPPPSPAAAVQPAEGSPCKRKGKLGTFGAGMKSASPPPQGPDPDPEPVKSPAKSARTKLGAFGGKSKRKASPVAEDDDDLGQALASPRKGKLGTFGGSKAENEAPPSPSAEAQETEDRQSRAPVKAEDAEQRLRERSEERANRKRDKLRRQMEDQSKAPAKKKRSVSASGEFMSCHAFPNFNPPDCTYLSSAKAADVAATVAMCQYRYYYYAGCRHQQTILMQFCDNATSVVAEAVAAAAAAAAAATAEHGRGQHPPADSAREQGREGGANERNDSVEARHGMPTCMPALSPFLSESSSSSSPPPHSNHPSSPASGSTIPTSLASFPELASDIASFPEPASDTASFPSQQHSRRHTDTSSVHDMAGLAPFTLTQGFASRLMPGPASKATTALHTTTALQTTTAAVYRQNSGAELDYDPCASSHSHREDIRRPTHESGHFVNGADALRHITNTCRGDFDVEHLATNHHHSRPPSSRISRRTKHDQSAYDGDTYEALEAEVDSLKDKLSKLREEDEQQRLHDSRVWSFAEKPAFRGLRTSIPAPALQSKNSAAARLEEQHAKQQEALSNAASSILDLPKSPPKASDFPELSSLRHIGNPGSSEHKKTYARMAVRGNPNLSHSSSGIAYDSDDSIVMIPSKNPRTSPELLTLSPPQEKQPKVSRSSPRFAQPTKAFARRADETLQHKDSVSRVERTSPDSKASSPRTLNQRSPKRKTIPGAWINSPDMDVDPTSPNKASASNKMPLSEPGYVVEKTAELAPMDFSWEPTLRKKISSYMSPTKAATQRAIATIGAESSKRMSPRLRKALPRINTTVSRPEGPAVSDPTIFESAIGSPDTVIQTEFMSGSGRDRALTLPQEMLARRDDQRSFSRRLTVGSLVGSPVVEQLAEQAKLLGLPIPANTTAQRRGSHGHLLLPIKAKLDKVSVLKDNPEPRYTSRKSSSRSSEFSPLAQTMNNAARDKMVFPAVSAQLANAQPRVKQVMGPLYGSSNNAPIIIESNVPETPQRQITPEPTTADHANAPVPAKKCVPPHLRAAVKEEARRNAQNAAYEAVSNALVAATSLPNVKQEDTSRVPSLRATAKEFRPVLQFPAAMKEPEAEAAPATLVVNDIDINKYYSEEEWAMLSPQVRRSICTLREYKAGRSSSVHVPSMNRFGSFAKPYGDSQRVWSAQHPAPMPSHVADVFHGSPQAGQVLKPHVDPHTQVVRWTMRDVGGHETPVNFGRATMSAALSPHTPVNQTSTSGAHWTIGSAGHHRNVYGWSGGDGKEIKFTGHGANAERDPNSSNAKLHFHKGKGKANVGIGPRMINGSEDNDGSPGQPLAPRSRRQWVERMNMSKMPCNEINIEDATEQIPLPYQMPGGDKLFGYCPDCSTSR</sequence>
<feature type="compositionally biased region" description="Low complexity" evidence="9">
    <location>
        <begin position="436"/>
        <end position="450"/>
    </location>
</feature>
<dbReference type="OrthoDB" id="2155935at2759"/>
<keyword evidence="3" id="KW-0238">DNA-binding</keyword>
<feature type="region of interest" description="Disordered" evidence="9">
    <location>
        <begin position="793"/>
        <end position="820"/>
    </location>
</feature>
<feature type="compositionally biased region" description="Polar residues" evidence="9">
    <location>
        <begin position="1188"/>
        <end position="1199"/>
    </location>
</feature>